<feature type="domain" description="UspA" evidence="2">
    <location>
        <begin position="4"/>
        <end position="131"/>
    </location>
</feature>
<dbReference type="RefSeq" id="WP_306995624.1">
    <property type="nucleotide sequence ID" value="NZ_JAUSUT010000001.1"/>
</dbReference>
<dbReference type="PRINTS" id="PR01438">
    <property type="entry name" value="UNVRSLSTRESS"/>
</dbReference>
<accession>A0ABU0F2C0</accession>
<dbReference type="InterPro" id="IPR014729">
    <property type="entry name" value="Rossmann-like_a/b/a_fold"/>
</dbReference>
<dbReference type="SUPFAM" id="SSF52402">
    <property type="entry name" value="Adenine nucleotide alpha hydrolases-like"/>
    <property type="match status" value="1"/>
</dbReference>
<dbReference type="Gene3D" id="3.40.50.620">
    <property type="entry name" value="HUPs"/>
    <property type="match status" value="1"/>
</dbReference>
<dbReference type="EMBL" id="JAUSUT010000001">
    <property type="protein sequence ID" value="MDQ0381172.1"/>
    <property type="molecule type" value="Genomic_DNA"/>
</dbReference>
<dbReference type="PANTHER" id="PTHR46553:SF3">
    <property type="entry name" value="ADENINE NUCLEOTIDE ALPHA HYDROLASES-LIKE SUPERFAMILY PROTEIN"/>
    <property type="match status" value="1"/>
</dbReference>
<dbReference type="PANTHER" id="PTHR46553">
    <property type="entry name" value="ADENINE NUCLEOTIDE ALPHA HYDROLASES-LIKE SUPERFAMILY PROTEIN"/>
    <property type="match status" value="1"/>
</dbReference>
<comment type="caution">
    <text evidence="3">The sequence shown here is derived from an EMBL/GenBank/DDBJ whole genome shotgun (WGS) entry which is preliminary data.</text>
</comment>
<evidence type="ECO:0000256" key="1">
    <source>
        <dbReference type="ARBA" id="ARBA00008791"/>
    </source>
</evidence>
<keyword evidence="4" id="KW-1185">Reference proteome</keyword>
<sequence>MTGIVVGVDGSAGSAAALRWAVSEAARSDREVVAVNAWTYPGTGMTADEVRDARRRALGELADQVRDEGPGVKIRTEVVEGDPVDVLLSTADGAAMLVVGRYGYGRISRALLGSVGAQCVRRAQCPVVIIPAARGDRHPLAAMEAVPRPIL</sequence>
<reference evidence="3 4" key="1">
    <citation type="submission" date="2023-07" db="EMBL/GenBank/DDBJ databases">
        <title>Sequencing the genomes of 1000 actinobacteria strains.</title>
        <authorList>
            <person name="Klenk H.-P."/>
        </authorList>
    </citation>
    <scope>NUCLEOTIDE SEQUENCE [LARGE SCALE GENOMIC DNA]</scope>
    <source>
        <strain evidence="3 4">DSM 45805</strain>
    </source>
</reference>
<evidence type="ECO:0000313" key="3">
    <source>
        <dbReference type="EMBL" id="MDQ0381172.1"/>
    </source>
</evidence>
<dbReference type="InterPro" id="IPR006016">
    <property type="entry name" value="UspA"/>
</dbReference>
<dbReference type="InterPro" id="IPR006015">
    <property type="entry name" value="Universal_stress_UspA"/>
</dbReference>
<name>A0ABU0F2C0_9PSEU</name>
<evidence type="ECO:0000259" key="2">
    <source>
        <dbReference type="Pfam" id="PF00582"/>
    </source>
</evidence>
<dbReference type="Pfam" id="PF00582">
    <property type="entry name" value="Usp"/>
    <property type="match status" value="1"/>
</dbReference>
<comment type="similarity">
    <text evidence="1">Belongs to the universal stress protein A family.</text>
</comment>
<proteinExistence type="inferred from homology"/>
<dbReference type="CDD" id="cd00293">
    <property type="entry name" value="USP-like"/>
    <property type="match status" value="1"/>
</dbReference>
<dbReference type="Proteomes" id="UP001229651">
    <property type="component" value="Unassembled WGS sequence"/>
</dbReference>
<evidence type="ECO:0000313" key="4">
    <source>
        <dbReference type="Proteomes" id="UP001229651"/>
    </source>
</evidence>
<protein>
    <submittedName>
        <fullName evidence="3">Nucleotide-binding universal stress UspA family protein</fullName>
    </submittedName>
</protein>
<gene>
    <name evidence="3" type="ORF">FB470_005166</name>
</gene>
<organism evidence="3 4">
    <name type="scientific">Amycolatopsis thermophila</name>
    <dbReference type="NCBI Taxonomy" id="206084"/>
    <lineage>
        <taxon>Bacteria</taxon>
        <taxon>Bacillati</taxon>
        <taxon>Actinomycetota</taxon>
        <taxon>Actinomycetes</taxon>
        <taxon>Pseudonocardiales</taxon>
        <taxon>Pseudonocardiaceae</taxon>
        <taxon>Amycolatopsis</taxon>
    </lineage>
</organism>